<dbReference type="CDD" id="cd00090">
    <property type="entry name" value="HTH_ARSR"/>
    <property type="match status" value="1"/>
</dbReference>
<dbReference type="PANTHER" id="PTHR33154:SF12">
    <property type="entry name" value="TRANSCRIPTIONAL REGULATORY PROTEIN"/>
    <property type="match status" value="1"/>
</dbReference>
<keyword evidence="6" id="KW-1185">Reference proteome</keyword>
<dbReference type="InterPro" id="IPR011991">
    <property type="entry name" value="ArsR-like_HTH"/>
</dbReference>
<accession>A0ABW2CMM3</accession>
<dbReference type="RefSeq" id="WP_160820449.1">
    <property type="nucleotide sequence ID" value="NZ_JBHSXS010000015.1"/>
</dbReference>
<dbReference type="EMBL" id="JBHSXS010000015">
    <property type="protein sequence ID" value="MFC6882747.1"/>
    <property type="molecule type" value="Genomic_DNA"/>
</dbReference>
<dbReference type="InterPro" id="IPR051081">
    <property type="entry name" value="HTH_MetalResp_TranReg"/>
</dbReference>
<dbReference type="InterPro" id="IPR036388">
    <property type="entry name" value="WH-like_DNA-bd_sf"/>
</dbReference>
<protein>
    <submittedName>
        <fullName evidence="5">ArsR/SmtB family transcription factor</fullName>
    </submittedName>
</protein>
<dbReference type="Proteomes" id="UP001596380">
    <property type="component" value="Unassembled WGS sequence"/>
</dbReference>
<evidence type="ECO:0000259" key="4">
    <source>
        <dbReference type="PROSITE" id="PS50987"/>
    </source>
</evidence>
<keyword evidence="2" id="KW-0238">DNA-binding</keyword>
<name>A0ABW2CMM3_9ACTN</name>
<comment type="caution">
    <text evidence="5">The sequence shown here is derived from an EMBL/GenBank/DDBJ whole genome shotgun (WGS) entry which is preliminary data.</text>
</comment>
<dbReference type="SMART" id="SM00418">
    <property type="entry name" value="HTH_ARSR"/>
    <property type="match status" value="1"/>
</dbReference>
<dbReference type="PROSITE" id="PS50987">
    <property type="entry name" value="HTH_ARSR_2"/>
    <property type="match status" value="1"/>
</dbReference>
<gene>
    <name evidence="5" type="ORF">ACFQKB_23530</name>
</gene>
<dbReference type="PRINTS" id="PR00778">
    <property type="entry name" value="HTHARSR"/>
</dbReference>
<dbReference type="SUPFAM" id="SSF46785">
    <property type="entry name" value="Winged helix' DNA-binding domain"/>
    <property type="match status" value="1"/>
</dbReference>
<dbReference type="InterPro" id="IPR036390">
    <property type="entry name" value="WH_DNA-bd_sf"/>
</dbReference>
<evidence type="ECO:0000256" key="2">
    <source>
        <dbReference type="ARBA" id="ARBA00023125"/>
    </source>
</evidence>
<keyword evidence="3" id="KW-0804">Transcription</keyword>
<keyword evidence="1" id="KW-0805">Transcription regulation</keyword>
<reference evidence="6" key="1">
    <citation type="journal article" date="2019" name="Int. J. Syst. Evol. Microbiol.">
        <title>The Global Catalogue of Microorganisms (GCM) 10K type strain sequencing project: providing services to taxonomists for standard genome sequencing and annotation.</title>
        <authorList>
            <consortium name="The Broad Institute Genomics Platform"/>
            <consortium name="The Broad Institute Genome Sequencing Center for Infectious Disease"/>
            <person name="Wu L."/>
            <person name="Ma J."/>
        </authorList>
    </citation>
    <scope>NUCLEOTIDE SEQUENCE [LARGE SCALE GENOMIC DNA]</scope>
    <source>
        <strain evidence="6">JCM 3369</strain>
    </source>
</reference>
<evidence type="ECO:0000313" key="5">
    <source>
        <dbReference type="EMBL" id="MFC6882747.1"/>
    </source>
</evidence>
<dbReference type="PANTHER" id="PTHR33154">
    <property type="entry name" value="TRANSCRIPTIONAL REGULATOR, ARSR FAMILY"/>
    <property type="match status" value="1"/>
</dbReference>
<evidence type="ECO:0000313" key="6">
    <source>
        <dbReference type="Proteomes" id="UP001596380"/>
    </source>
</evidence>
<dbReference type="InterPro" id="IPR001845">
    <property type="entry name" value="HTH_ArsR_DNA-bd_dom"/>
</dbReference>
<dbReference type="Pfam" id="PF12840">
    <property type="entry name" value="HTH_20"/>
    <property type="match status" value="1"/>
</dbReference>
<organism evidence="5 6">
    <name type="scientific">Actinomadura yumaensis</name>
    <dbReference type="NCBI Taxonomy" id="111807"/>
    <lineage>
        <taxon>Bacteria</taxon>
        <taxon>Bacillati</taxon>
        <taxon>Actinomycetota</taxon>
        <taxon>Actinomycetes</taxon>
        <taxon>Streptosporangiales</taxon>
        <taxon>Thermomonosporaceae</taxon>
        <taxon>Actinomadura</taxon>
    </lineage>
</organism>
<feature type="domain" description="HTH arsR-type" evidence="4">
    <location>
        <begin position="5"/>
        <end position="99"/>
    </location>
</feature>
<sequence length="107" mass="11978">MIAQHPERDQILLENVLTALGNPLRLRIVRVLADAGERNCGTILGKEISKSTLTHHWRVLRDSGVIWQRPSGRENLLSLRREDLDARFPGLLNALLNALEPTTTPPA</sequence>
<proteinExistence type="predicted"/>
<evidence type="ECO:0000256" key="1">
    <source>
        <dbReference type="ARBA" id="ARBA00023015"/>
    </source>
</evidence>
<dbReference type="Gene3D" id="1.10.10.10">
    <property type="entry name" value="Winged helix-like DNA-binding domain superfamily/Winged helix DNA-binding domain"/>
    <property type="match status" value="1"/>
</dbReference>
<evidence type="ECO:0000256" key="3">
    <source>
        <dbReference type="ARBA" id="ARBA00023163"/>
    </source>
</evidence>